<evidence type="ECO:0000313" key="4">
    <source>
        <dbReference type="Proteomes" id="UP000813461"/>
    </source>
</evidence>
<keyword evidence="4" id="KW-1185">Reference proteome</keyword>
<evidence type="ECO:0000256" key="1">
    <source>
        <dbReference type="SAM" id="MobiDB-lite"/>
    </source>
</evidence>
<dbReference type="SUPFAM" id="SSF56112">
    <property type="entry name" value="Protein kinase-like (PK-like)"/>
    <property type="match status" value="1"/>
</dbReference>
<reference evidence="3" key="1">
    <citation type="journal article" date="2021" name="Nat. Commun.">
        <title>Genetic determinants of endophytism in the Arabidopsis root mycobiome.</title>
        <authorList>
            <person name="Mesny F."/>
            <person name="Miyauchi S."/>
            <person name="Thiergart T."/>
            <person name="Pickel B."/>
            <person name="Atanasova L."/>
            <person name="Karlsson M."/>
            <person name="Huettel B."/>
            <person name="Barry K.W."/>
            <person name="Haridas S."/>
            <person name="Chen C."/>
            <person name="Bauer D."/>
            <person name="Andreopoulos W."/>
            <person name="Pangilinan J."/>
            <person name="LaButti K."/>
            <person name="Riley R."/>
            <person name="Lipzen A."/>
            <person name="Clum A."/>
            <person name="Drula E."/>
            <person name="Henrissat B."/>
            <person name="Kohler A."/>
            <person name="Grigoriev I.V."/>
            <person name="Martin F.M."/>
            <person name="Hacquard S."/>
        </authorList>
    </citation>
    <scope>NUCLEOTIDE SEQUENCE</scope>
    <source>
        <strain evidence="3">MPI-SDFR-AT-0120</strain>
    </source>
</reference>
<comment type="caution">
    <text evidence="3">The sequence shown here is derived from an EMBL/GenBank/DDBJ whole genome shotgun (WGS) entry which is preliminary data.</text>
</comment>
<feature type="compositionally biased region" description="Basic and acidic residues" evidence="1">
    <location>
        <begin position="527"/>
        <end position="539"/>
    </location>
</feature>
<dbReference type="AlphaFoldDB" id="A0A8K0R5T5"/>
<evidence type="ECO:0000259" key="2">
    <source>
        <dbReference type="Pfam" id="PF01636"/>
    </source>
</evidence>
<dbReference type="GO" id="GO:0016301">
    <property type="term" value="F:kinase activity"/>
    <property type="evidence" value="ECO:0007669"/>
    <property type="project" value="UniProtKB-KW"/>
</dbReference>
<dbReference type="Pfam" id="PF01636">
    <property type="entry name" value="APH"/>
    <property type="match status" value="1"/>
</dbReference>
<gene>
    <name evidence="3" type="ORF">FB567DRAFT_345238</name>
</gene>
<feature type="domain" description="Aminoglycoside phosphotransferase" evidence="2">
    <location>
        <begin position="71"/>
        <end position="335"/>
    </location>
</feature>
<keyword evidence="3" id="KW-0808">Transferase</keyword>
<dbReference type="GO" id="GO:0005739">
    <property type="term" value="C:mitochondrion"/>
    <property type="evidence" value="ECO:0007669"/>
    <property type="project" value="TreeGrafter"/>
</dbReference>
<keyword evidence="3" id="KW-0418">Kinase</keyword>
<name>A0A8K0R5T5_9PLEO</name>
<sequence length="546" mass="62890">MAITGIRNFCYIPSVESTHDLFEYTSGRWIYNEEKRFEERRLGFDVPELKHVAARDINQEVSHVEGLHKLAEGGFNRIFEVRMKDGTSILARLPYPSTLPRRLAVASEVATIEFVRAHGIPAPKILGYSLGENTVKSEYILMEKLSGSTIGDSWFEISEQQRLQVLHDICDIEAKLCNITLPASGSIYYAHDLPRDTPRVRISGLEGRFCVGPYAGLRWWHEDRARMNVDRGPHVESLSVMQAPAKKELDWIHHSGRTRFPFARQYREAFHYEKQDPKVHADSLEKYLHVAPYLVPARSDLNDPIIRHPDLQPNNIFISKDHKVTGLIGWQHAVVLPNFLAAGIPNSFQNYGDDESRSFTPPQLPSDLDPMNEGDRNRAQEEFRRRQVHFFYLRFTQRLNDRHWRALESPGNILTRRIYDHASDPWEGLSTPLQFDLVQIARSWGQIVTSDSNGSFPECAVSFSDEEMTRIDALDDAHRDSDTDIDQINELLGVASDGWTPNERFEESKERAVQIKEQGLAGADDDPWLREMSERHWPWDDFDEDE</sequence>
<dbReference type="InterPro" id="IPR051035">
    <property type="entry name" value="Mito_inheritance_9"/>
</dbReference>
<dbReference type="PANTHER" id="PTHR36091:SF2">
    <property type="entry name" value="AMINOGLYCOSIDE PHOSPHOTRANSFERASE DOMAIN-CONTAINING PROTEIN"/>
    <property type="match status" value="1"/>
</dbReference>
<dbReference type="InterPro" id="IPR002575">
    <property type="entry name" value="Aminoglycoside_PTrfase"/>
</dbReference>
<organism evidence="3 4">
    <name type="scientific">Paraphoma chrysanthemicola</name>
    <dbReference type="NCBI Taxonomy" id="798071"/>
    <lineage>
        <taxon>Eukaryota</taxon>
        <taxon>Fungi</taxon>
        <taxon>Dikarya</taxon>
        <taxon>Ascomycota</taxon>
        <taxon>Pezizomycotina</taxon>
        <taxon>Dothideomycetes</taxon>
        <taxon>Pleosporomycetidae</taxon>
        <taxon>Pleosporales</taxon>
        <taxon>Pleosporineae</taxon>
        <taxon>Phaeosphaeriaceae</taxon>
        <taxon>Paraphoma</taxon>
    </lineage>
</organism>
<accession>A0A8K0R5T5</accession>
<dbReference type="EMBL" id="JAGMVJ010000009">
    <property type="protein sequence ID" value="KAH7087401.1"/>
    <property type="molecule type" value="Genomic_DNA"/>
</dbReference>
<feature type="region of interest" description="Disordered" evidence="1">
    <location>
        <begin position="518"/>
        <end position="546"/>
    </location>
</feature>
<dbReference type="InterPro" id="IPR011009">
    <property type="entry name" value="Kinase-like_dom_sf"/>
</dbReference>
<evidence type="ECO:0000313" key="3">
    <source>
        <dbReference type="EMBL" id="KAH7087401.1"/>
    </source>
</evidence>
<dbReference type="PANTHER" id="PTHR36091">
    <property type="entry name" value="ALTERED INHERITANCE OF MITOCHONDRIA PROTEIN 9, MITOCHONDRIAL"/>
    <property type="match status" value="1"/>
</dbReference>
<proteinExistence type="predicted"/>
<feature type="region of interest" description="Disordered" evidence="1">
    <location>
        <begin position="352"/>
        <end position="377"/>
    </location>
</feature>
<dbReference type="Proteomes" id="UP000813461">
    <property type="component" value="Unassembled WGS sequence"/>
</dbReference>
<protein>
    <submittedName>
        <fullName evidence="3">Kinase-like domain-containing protein</fullName>
    </submittedName>
</protein>
<dbReference type="Gene3D" id="3.30.200.20">
    <property type="entry name" value="Phosphorylase Kinase, domain 1"/>
    <property type="match status" value="1"/>
</dbReference>
<dbReference type="OrthoDB" id="10003767at2759"/>